<dbReference type="EMBL" id="JAYRBN010000007">
    <property type="protein sequence ID" value="KAL2751128.1"/>
    <property type="molecule type" value="Genomic_DNA"/>
</dbReference>
<accession>A0ABD2D3M1</accession>
<evidence type="ECO:0000313" key="2">
    <source>
        <dbReference type="Proteomes" id="UP001607303"/>
    </source>
</evidence>
<dbReference type="Proteomes" id="UP001607303">
    <property type="component" value="Unassembled WGS sequence"/>
</dbReference>
<evidence type="ECO:0000313" key="1">
    <source>
        <dbReference type="EMBL" id="KAL2751128.1"/>
    </source>
</evidence>
<proteinExistence type="predicted"/>
<reference evidence="1 2" key="1">
    <citation type="journal article" date="2024" name="Ann. Entomol. Soc. Am.">
        <title>Genomic analyses of the southern and eastern yellowjacket wasps (Hymenoptera: Vespidae) reveal evolutionary signatures of social life.</title>
        <authorList>
            <person name="Catto M.A."/>
            <person name="Caine P.B."/>
            <person name="Orr S.E."/>
            <person name="Hunt B.G."/>
            <person name="Goodisman M.A.D."/>
        </authorList>
    </citation>
    <scope>NUCLEOTIDE SEQUENCE [LARGE SCALE GENOMIC DNA]</scope>
    <source>
        <strain evidence="1">232</strain>
        <tissue evidence="1">Head and thorax</tissue>
    </source>
</reference>
<dbReference type="AlphaFoldDB" id="A0ABD2D3M1"/>
<feature type="non-terminal residue" evidence="1">
    <location>
        <position position="1"/>
    </location>
</feature>
<protein>
    <submittedName>
        <fullName evidence="1">Uncharacterized protein</fullName>
    </submittedName>
</protein>
<name>A0ABD2D3M1_VESMC</name>
<comment type="caution">
    <text evidence="1">The sequence shown here is derived from an EMBL/GenBank/DDBJ whole genome shotgun (WGS) entry which is preliminary data.</text>
</comment>
<organism evidence="1 2">
    <name type="scientific">Vespula maculifrons</name>
    <name type="common">Eastern yellow jacket</name>
    <name type="synonym">Wasp</name>
    <dbReference type="NCBI Taxonomy" id="7453"/>
    <lineage>
        <taxon>Eukaryota</taxon>
        <taxon>Metazoa</taxon>
        <taxon>Ecdysozoa</taxon>
        <taxon>Arthropoda</taxon>
        <taxon>Hexapoda</taxon>
        <taxon>Insecta</taxon>
        <taxon>Pterygota</taxon>
        <taxon>Neoptera</taxon>
        <taxon>Endopterygota</taxon>
        <taxon>Hymenoptera</taxon>
        <taxon>Apocrita</taxon>
        <taxon>Aculeata</taxon>
        <taxon>Vespoidea</taxon>
        <taxon>Vespidae</taxon>
        <taxon>Vespinae</taxon>
        <taxon>Vespula</taxon>
    </lineage>
</organism>
<gene>
    <name evidence="1" type="ORF">V1477_000286</name>
</gene>
<sequence length="250" mass="29234">IGFRRGLIKIRLGYQSEKELEREVDTRIKWKKRIGKLYAIRVKWYTGHFDPGTSKDLGINRYAPNEKCPRRELHSISSMVKTQMEKLMHELTKRAQRFHSTCQGSFKNVKAVISIWCSQVESVNPLFVERKKERLLSLDELAEIPLNILKLRANFHPSTEMDHTHLCTTNIDLMCPKGNSVYLSERIEVHYRETIFSPTLLKKEEEKEPTRNINRNKDSKVIVGTRAEMVIPVAQEKSWRIRRGSTLVCI</sequence>
<keyword evidence="2" id="KW-1185">Reference proteome</keyword>